<organism evidence="1 2">
    <name type="scientific">Aureliella helgolandensis</name>
    <dbReference type="NCBI Taxonomy" id="2527968"/>
    <lineage>
        <taxon>Bacteria</taxon>
        <taxon>Pseudomonadati</taxon>
        <taxon>Planctomycetota</taxon>
        <taxon>Planctomycetia</taxon>
        <taxon>Pirellulales</taxon>
        <taxon>Pirellulaceae</taxon>
        <taxon>Aureliella</taxon>
    </lineage>
</organism>
<dbReference type="EMBL" id="CP036298">
    <property type="protein sequence ID" value="QDV27797.1"/>
    <property type="molecule type" value="Genomic_DNA"/>
</dbReference>
<dbReference type="NCBIfam" id="TIGR02595">
    <property type="entry name" value="PEP_CTERM"/>
    <property type="match status" value="1"/>
</dbReference>
<sequence>MQQVYEELLMVLSKPLFVFAVSFSAVALMSHSAAADYTYGIDLQQIGAPEVDGAVSIELLLREIDDGLGTGSDVALANGSGVFGFGIRLERTSGDARLNSFRIADGFSFFGVNPSPNPIENEFLWELNVTSSNPFAASPGFGTKLASFSLGTVKITPGEEDSIFTVGNLTKPLPNNLSLGKDLLSQRADRVSDYGQLTVTGVPEPSSSWLILLGASVFLGRRRSGNRIG</sequence>
<dbReference type="OrthoDB" id="9833587at2"/>
<reference evidence="1 2" key="1">
    <citation type="submission" date="2019-02" db="EMBL/GenBank/DDBJ databases">
        <title>Deep-cultivation of Planctomycetes and their phenomic and genomic characterization uncovers novel biology.</title>
        <authorList>
            <person name="Wiegand S."/>
            <person name="Jogler M."/>
            <person name="Boedeker C."/>
            <person name="Pinto D."/>
            <person name="Vollmers J."/>
            <person name="Rivas-Marin E."/>
            <person name="Kohn T."/>
            <person name="Peeters S.H."/>
            <person name="Heuer A."/>
            <person name="Rast P."/>
            <person name="Oberbeckmann S."/>
            <person name="Bunk B."/>
            <person name="Jeske O."/>
            <person name="Meyerdierks A."/>
            <person name="Storesund J.E."/>
            <person name="Kallscheuer N."/>
            <person name="Luecker S."/>
            <person name="Lage O.M."/>
            <person name="Pohl T."/>
            <person name="Merkel B.J."/>
            <person name="Hornburger P."/>
            <person name="Mueller R.-W."/>
            <person name="Bruemmer F."/>
            <person name="Labrenz M."/>
            <person name="Spormann A.M."/>
            <person name="Op den Camp H."/>
            <person name="Overmann J."/>
            <person name="Amann R."/>
            <person name="Jetten M.S.M."/>
            <person name="Mascher T."/>
            <person name="Medema M.H."/>
            <person name="Devos D.P."/>
            <person name="Kaster A.-K."/>
            <person name="Ovreas L."/>
            <person name="Rohde M."/>
            <person name="Galperin M.Y."/>
            <person name="Jogler C."/>
        </authorList>
    </citation>
    <scope>NUCLEOTIDE SEQUENCE [LARGE SCALE GENOMIC DNA]</scope>
    <source>
        <strain evidence="1 2">Q31a</strain>
    </source>
</reference>
<dbReference type="AlphaFoldDB" id="A0A518GGU3"/>
<dbReference type="Proteomes" id="UP000318017">
    <property type="component" value="Chromosome"/>
</dbReference>
<accession>A0A518GGU3</accession>
<name>A0A518GGU3_9BACT</name>
<keyword evidence="2" id="KW-1185">Reference proteome</keyword>
<gene>
    <name evidence="1" type="ORF">Q31a_61900</name>
</gene>
<dbReference type="InterPro" id="IPR013424">
    <property type="entry name" value="Ice-binding_C"/>
</dbReference>
<evidence type="ECO:0000313" key="1">
    <source>
        <dbReference type="EMBL" id="QDV27797.1"/>
    </source>
</evidence>
<protein>
    <recommendedName>
        <fullName evidence="3">PEP-CTERM protein-sorting domain-containing protein</fullName>
    </recommendedName>
</protein>
<evidence type="ECO:0008006" key="3">
    <source>
        <dbReference type="Google" id="ProtNLM"/>
    </source>
</evidence>
<evidence type="ECO:0000313" key="2">
    <source>
        <dbReference type="Proteomes" id="UP000318017"/>
    </source>
</evidence>
<proteinExistence type="predicted"/>
<dbReference type="KEGG" id="ahel:Q31a_61900"/>